<keyword evidence="2" id="KW-1133">Transmembrane helix</keyword>
<dbReference type="EMBL" id="BMXF01000002">
    <property type="protein sequence ID" value="GHB69623.1"/>
    <property type="molecule type" value="Genomic_DNA"/>
</dbReference>
<keyword evidence="4" id="KW-1185">Reference proteome</keyword>
<feature type="transmembrane region" description="Helical" evidence="2">
    <location>
        <begin position="144"/>
        <end position="162"/>
    </location>
</feature>
<organism evidence="3 4">
    <name type="scientific">Persicitalea jodogahamensis</name>
    <dbReference type="NCBI Taxonomy" id="402147"/>
    <lineage>
        <taxon>Bacteria</taxon>
        <taxon>Pseudomonadati</taxon>
        <taxon>Bacteroidota</taxon>
        <taxon>Cytophagia</taxon>
        <taxon>Cytophagales</taxon>
        <taxon>Spirosomataceae</taxon>
        <taxon>Persicitalea</taxon>
    </lineage>
</organism>
<protein>
    <submittedName>
        <fullName evidence="3">Membrane protein</fullName>
    </submittedName>
</protein>
<comment type="caution">
    <text evidence="3">The sequence shown here is derived from an EMBL/GenBank/DDBJ whole genome shotgun (WGS) entry which is preliminary data.</text>
</comment>
<dbReference type="AlphaFoldDB" id="A0A8J3GA41"/>
<keyword evidence="2" id="KW-0812">Transmembrane</keyword>
<dbReference type="NCBIfam" id="TIGR00341">
    <property type="entry name" value="TIGR00341 family protein"/>
    <property type="match status" value="1"/>
</dbReference>
<keyword evidence="1" id="KW-0175">Coiled coil</keyword>
<feature type="transmembrane region" description="Helical" evidence="2">
    <location>
        <begin position="74"/>
        <end position="97"/>
    </location>
</feature>
<dbReference type="RefSeq" id="WP_189564681.1">
    <property type="nucleotide sequence ID" value="NZ_BMXF01000002.1"/>
</dbReference>
<evidence type="ECO:0000256" key="2">
    <source>
        <dbReference type="SAM" id="Phobius"/>
    </source>
</evidence>
<feature type="coiled-coil region" evidence="1">
    <location>
        <begin position="361"/>
        <end position="388"/>
    </location>
</feature>
<dbReference type="Pfam" id="PF04087">
    <property type="entry name" value="DUF389"/>
    <property type="match status" value="1"/>
</dbReference>
<evidence type="ECO:0000256" key="1">
    <source>
        <dbReference type="SAM" id="Coils"/>
    </source>
</evidence>
<feature type="transmembrane region" description="Helical" evidence="2">
    <location>
        <begin position="169"/>
        <end position="191"/>
    </location>
</feature>
<keyword evidence="2" id="KW-0472">Membrane</keyword>
<dbReference type="PANTHER" id="PTHR20992:SF9">
    <property type="entry name" value="AT15442P-RELATED"/>
    <property type="match status" value="1"/>
</dbReference>
<proteinExistence type="predicted"/>
<sequence>MNEPKSPFRTSVFLRYVRGFVYHLFNLEEGKADEEEVIEDIKRGVTFRGTNLWILICAIFICSIGLNVNSTAVVIGAMLISPLMGPIIGVGLGVGILDLDLIRRALKNLGIAAGISVLSSTVYFLITPLDDAQTEILARTTPTLWDVLIALFGGFAGIIASTRQDKSNAIPGVAIATALMPPLCTAGYGIATGQWAFFIGAFYLFAINCVFITLSTVLIVKYLRFRRRHYVDDATDRRVQIWVGFFVLATAIPSVFLAANVVRKSFFERKARDFVEAEINTPTTQIINQQLLYRPDTSRIVITCIGQTLDSSQIRQISKQLPKYGLDKTELIVRQNYNEVNAHMLDEFNTNLRTGILEDLYKKNEELVQNKDARIDMLEKEIARYRTINTQSGDIGQEIKVQYPNINEFSLTMSPIFNLKTAKADTAYLAYAKFAKRPSSRETKRMEDWLKVRVKSKDLRLVVQ</sequence>
<dbReference type="InterPro" id="IPR005240">
    <property type="entry name" value="DUF389"/>
</dbReference>
<evidence type="ECO:0000313" key="3">
    <source>
        <dbReference type="EMBL" id="GHB69623.1"/>
    </source>
</evidence>
<reference evidence="3 4" key="1">
    <citation type="journal article" date="2014" name="Int. J. Syst. Evol. Microbiol.">
        <title>Complete genome sequence of Corynebacterium casei LMG S-19264T (=DSM 44701T), isolated from a smear-ripened cheese.</title>
        <authorList>
            <consortium name="US DOE Joint Genome Institute (JGI-PGF)"/>
            <person name="Walter F."/>
            <person name="Albersmeier A."/>
            <person name="Kalinowski J."/>
            <person name="Ruckert C."/>
        </authorList>
    </citation>
    <scope>NUCLEOTIDE SEQUENCE [LARGE SCALE GENOMIC DNA]</scope>
    <source>
        <strain evidence="3 4">KCTC 12866</strain>
    </source>
</reference>
<evidence type="ECO:0000313" key="4">
    <source>
        <dbReference type="Proteomes" id="UP000598271"/>
    </source>
</evidence>
<feature type="transmembrane region" description="Helical" evidence="2">
    <location>
        <begin position="197"/>
        <end position="220"/>
    </location>
</feature>
<gene>
    <name evidence="3" type="ORF">GCM10007390_24030</name>
</gene>
<accession>A0A8J3GA41</accession>
<dbReference type="Proteomes" id="UP000598271">
    <property type="component" value="Unassembled WGS sequence"/>
</dbReference>
<feature type="transmembrane region" description="Helical" evidence="2">
    <location>
        <begin position="52"/>
        <end position="68"/>
    </location>
</feature>
<feature type="transmembrane region" description="Helical" evidence="2">
    <location>
        <begin position="241"/>
        <end position="262"/>
    </location>
</feature>
<name>A0A8J3GA41_9BACT</name>
<feature type="transmembrane region" description="Helical" evidence="2">
    <location>
        <begin position="109"/>
        <end position="129"/>
    </location>
</feature>
<dbReference type="PANTHER" id="PTHR20992">
    <property type="entry name" value="AT15442P-RELATED"/>
    <property type="match status" value="1"/>
</dbReference>